<evidence type="ECO:0000313" key="3">
    <source>
        <dbReference type="EMBL" id="TCN62708.1"/>
    </source>
</evidence>
<protein>
    <submittedName>
        <fullName evidence="3">Putative histone-like DNA-binding protein</fullName>
    </submittedName>
</protein>
<dbReference type="RefSeq" id="WP_131840370.1">
    <property type="nucleotide sequence ID" value="NZ_SLWB01000018.1"/>
</dbReference>
<dbReference type="InterPro" id="IPR041607">
    <property type="entry name" value="HU-HIG"/>
</dbReference>
<evidence type="ECO:0000259" key="2">
    <source>
        <dbReference type="Pfam" id="PF18291"/>
    </source>
</evidence>
<organism evidence="3 4">
    <name type="scientific">Acetobacteroides hydrogenigenes</name>
    <dbReference type="NCBI Taxonomy" id="979970"/>
    <lineage>
        <taxon>Bacteria</taxon>
        <taxon>Pseudomonadati</taxon>
        <taxon>Bacteroidota</taxon>
        <taxon>Bacteroidia</taxon>
        <taxon>Bacteroidales</taxon>
        <taxon>Rikenellaceae</taxon>
        <taxon>Acetobacteroides</taxon>
    </lineage>
</organism>
<keyword evidence="4" id="KW-1185">Reference proteome</keyword>
<sequence>MIDFKPVACPDLKNPEAPNKYRASITNSKEIGVDKISSMISNSCTLNKTDVLAVLSSLSLIVPEMLSLGHTVNLGNLGSFQLTLSSDTKDKAEDISVDAIKNARIRFRPGASMKRNLGELNFRKVE</sequence>
<dbReference type="Proteomes" id="UP000294830">
    <property type="component" value="Unassembled WGS sequence"/>
</dbReference>
<proteinExistence type="predicted"/>
<dbReference type="AlphaFoldDB" id="A0A4R2E3G5"/>
<dbReference type="InterPro" id="IPR010992">
    <property type="entry name" value="IHF-like_DNA-bd_dom_sf"/>
</dbReference>
<name>A0A4R2E3G5_9BACT</name>
<dbReference type="Gene3D" id="4.10.520.10">
    <property type="entry name" value="IHF-like DNA-binding proteins"/>
    <property type="match status" value="1"/>
</dbReference>
<dbReference type="SUPFAM" id="SSF47729">
    <property type="entry name" value="IHF-like DNA-binding proteins"/>
    <property type="match status" value="1"/>
</dbReference>
<keyword evidence="1 3" id="KW-0238">DNA-binding</keyword>
<comment type="caution">
    <text evidence="3">The sequence shown here is derived from an EMBL/GenBank/DDBJ whole genome shotgun (WGS) entry which is preliminary data.</text>
</comment>
<gene>
    <name evidence="3" type="ORF">CLV25_11834</name>
</gene>
<dbReference type="EMBL" id="SLWB01000018">
    <property type="protein sequence ID" value="TCN62708.1"/>
    <property type="molecule type" value="Genomic_DNA"/>
</dbReference>
<evidence type="ECO:0000256" key="1">
    <source>
        <dbReference type="ARBA" id="ARBA00023125"/>
    </source>
</evidence>
<feature type="domain" description="HU" evidence="2">
    <location>
        <begin position="4"/>
        <end position="124"/>
    </location>
</feature>
<reference evidence="3 4" key="1">
    <citation type="submission" date="2019-03" db="EMBL/GenBank/DDBJ databases">
        <title>Genomic Encyclopedia of Archaeal and Bacterial Type Strains, Phase II (KMG-II): from individual species to whole genera.</title>
        <authorList>
            <person name="Goeker M."/>
        </authorList>
    </citation>
    <scope>NUCLEOTIDE SEQUENCE [LARGE SCALE GENOMIC DNA]</scope>
    <source>
        <strain evidence="3 4">RL-C</strain>
    </source>
</reference>
<dbReference type="GO" id="GO:0003677">
    <property type="term" value="F:DNA binding"/>
    <property type="evidence" value="ECO:0007669"/>
    <property type="project" value="UniProtKB-KW"/>
</dbReference>
<evidence type="ECO:0000313" key="4">
    <source>
        <dbReference type="Proteomes" id="UP000294830"/>
    </source>
</evidence>
<accession>A0A4R2E3G5</accession>
<dbReference type="Pfam" id="PF18291">
    <property type="entry name" value="HU-HIG"/>
    <property type="match status" value="1"/>
</dbReference>
<dbReference type="OrthoDB" id="1096803at2"/>